<dbReference type="PANTHER" id="PTHR43133">
    <property type="entry name" value="RNA POLYMERASE ECF-TYPE SIGMA FACTO"/>
    <property type="match status" value="1"/>
</dbReference>
<dbReference type="GO" id="GO:0003677">
    <property type="term" value="F:DNA binding"/>
    <property type="evidence" value="ECO:0007669"/>
    <property type="project" value="UniProtKB-KW"/>
</dbReference>
<protein>
    <recommendedName>
        <fullName evidence="6">RNA polymerase sigma factor</fullName>
    </recommendedName>
</protein>
<evidence type="ECO:0000313" key="9">
    <source>
        <dbReference type="EMBL" id="PKA45343.1"/>
    </source>
</evidence>
<dbReference type="SUPFAM" id="SSF88659">
    <property type="entry name" value="Sigma3 and sigma4 domains of RNA polymerase sigma factors"/>
    <property type="match status" value="1"/>
</dbReference>
<dbReference type="InterPro" id="IPR036388">
    <property type="entry name" value="WH-like_DNA-bd_sf"/>
</dbReference>
<dbReference type="GO" id="GO:0016987">
    <property type="term" value="F:sigma factor activity"/>
    <property type="evidence" value="ECO:0007669"/>
    <property type="project" value="UniProtKB-KW"/>
</dbReference>
<dbReference type="Gene3D" id="1.10.10.10">
    <property type="entry name" value="Winged helix-like DNA-binding domain superfamily/Winged helix DNA-binding domain"/>
    <property type="match status" value="1"/>
</dbReference>
<keyword evidence="4 6" id="KW-0238">DNA-binding</keyword>
<dbReference type="RefSeq" id="WP_027509142.1">
    <property type="nucleotide sequence ID" value="NZ_CP104144.1"/>
</dbReference>
<organism evidence="9 11">
    <name type="scientific">Rhizobium sullae</name>
    <name type="common">Rhizobium hedysari</name>
    <dbReference type="NCBI Taxonomy" id="50338"/>
    <lineage>
        <taxon>Bacteria</taxon>
        <taxon>Pseudomonadati</taxon>
        <taxon>Pseudomonadota</taxon>
        <taxon>Alphaproteobacteria</taxon>
        <taxon>Hyphomicrobiales</taxon>
        <taxon>Rhizobiaceae</taxon>
        <taxon>Rhizobium/Agrobacterium group</taxon>
        <taxon>Rhizobium</taxon>
    </lineage>
</organism>
<evidence type="ECO:0000256" key="3">
    <source>
        <dbReference type="ARBA" id="ARBA00023082"/>
    </source>
</evidence>
<evidence type="ECO:0000259" key="8">
    <source>
        <dbReference type="Pfam" id="PF08281"/>
    </source>
</evidence>
<dbReference type="EMBL" id="CP104144">
    <property type="protein sequence ID" value="UWU17320.1"/>
    <property type="molecule type" value="Genomic_DNA"/>
</dbReference>
<proteinExistence type="inferred from homology"/>
<evidence type="ECO:0000256" key="2">
    <source>
        <dbReference type="ARBA" id="ARBA00023015"/>
    </source>
</evidence>
<evidence type="ECO:0000259" key="7">
    <source>
        <dbReference type="Pfam" id="PF04542"/>
    </source>
</evidence>
<dbReference type="Proteomes" id="UP001060123">
    <property type="component" value="Plasmid pWSM1592_1"/>
</dbReference>
<dbReference type="EMBL" id="PIQN01000003">
    <property type="protein sequence ID" value="PKA45343.1"/>
    <property type="molecule type" value="Genomic_DNA"/>
</dbReference>
<reference evidence="9 11" key="1">
    <citation type="submission" date="2017-11" db="EMBL/GenBank/DDBJ databases">
        <authorList>
            <person name="Han C.G."/>
        </authorList>
    </citation>
    <scope>NUCLEOTIDE SEQUENCE [LARGE SCALE GENOMIC DNA]</scope>
    <source>
        <strain evidence="9 11">HCNT1</strain>
    </source>
</reference>
<dbReference type="InterPro" id="IPR014284">
    <property type="entry name" value="RNA_pol_sigma-70_dom"/>
</dbReference>
<dbReference type="Proteomes" id="UP000232164">
    <property type="component" value="Unassembled WGS sequence"/>
</dbReference>
<dbReference type="InterPro" id="IPR013324">
    <property type="entry name" value="RNA_pol_sigma_r3/r4-like"/>
</dbReference>
<reference evidence="9 11" key="2">
    <citation type="submission" date="2017-12" db="EMBL/GenBank/DDBJ databases">
        <title>Genome sequence of Rhizobium sullae HCNT1 isolated from Sulla coronaria nodules and featuring peculiar denitrification phenotypes.</title>
        <authorList>
            <person name="De Diego-Diaz B."/>
            <person name="Treu L."/>
            <person name="Campanaro S."/>
            <person name="Da Silva Duarte V."/>
            <person name="Basaglia M."/>
            <person name="Favaro L."/>
            <person name="Casella S."/>
            <person name="Squartini A."/>
        </authorList>
    </citation>
    <scope>NUCLEOTIDE SEQUENCE [LARGE SCALE GENOMIC DNA]</scope>
    <source>
        <strain evidence="9 11">HCNT1</strain>
    </source>
</reference>
<dbReference type="InterPro" id="IPR039425">
    <property type="entry name" value="RNA_pol_sigma-70-like"/>
</dbReference>
<dbReference type="NCBIfam" id="NF008888">
    <property type="entry name" value="PRK11922.1"/>
    <property type="match status" value="1"/>
</dbReference>
<accession>A0A2N0DGX9</accession>
<feature type="domain" description="RNA polymerase sigma-70 region 2" evidence="7">
    <location>
        <begin position="39"/>
        <end position="105"/>
    </location>
</feature>
<keyword evidence="2 6" id="KW-0805">Transcription regulation</keyword>
<dbReference type="Pfam" id="PF08281">
    <property type="entry name" value="Sigma70_r4_2"/>
    <property type="match status" value="1"/>
</dbReference>
<comment type="similarity">
    <text evidence="1 6">Belongs to the sigma-70 factor family. ECF subfamily.</text>
</comment>
<keyword evidence="12" id="KW-1185">Reference proteome</keyword>
<dbReference type="Pfam" id="PF04542">
    <property type="entry name" value="Sigma70_r2"/>
    <property type="match status" value="1"/>
</dbReference>
<evidence type="ECO:0000256" key="1">
    <source>
        <dbReference type="ARBA" id="ARBA00010641"/>
    </source>
</evidence>
<evidence type="ECO:0000256" key="4">
    <source>
        <dbReference type="ARBA" id="ARBA00023125"/>
    </source>
</evidence>
<keyword evidence="10" id="KW-0614">Plasmid</keyword>
<gene>
    <name evidence="9" type="ORF">CWR43_05085</name>
    <name evidence="10" type="ORF">N2599_31685</name>
</gene>
<geneLocation type="plasmid" evidence="10 12">
    <name>pWSM1592_1</name>
</geneLocation>
<reference evidence="10" key="3">
    <citation type="submission" date="2022-09" db="EMBL/GenBank/DDBJ databases">
        <title>Australian commercial rhizobial inoculants.</title>
        <authorList>
            <person name="Kohlmeier M.G."/>
            <person name="O'Hara G.W."/>
            <person name="Colombi E."/>
            <person name="Ramsay J.P."/>
            <person name="Terpolilli J."/>
        </authorList>
    </citation>
    <scope>NUCLEOTIDE SEQUENCE</scope>
    <source>
        <strain evidence="10">WSM1592</strain>
        <plasmid evidence="10">pWSM1592_1</plasmid>
    </source>
</reference>
<dbReference type="PROSITE" id="PS01063">
    <property type="entry name" value="SIGMA70_ECF"/>
    <property type="match status" value="1"/>
</dbReference>
<evidence type="ECO:0000313" key="10">
    <source>
        <dbReference type="EMBL" id="UWU17320.1"/>
    </source>
</evidence>
<dbReference type="PANTHER" id="PTHR43133:SF51">
    <property type="entry name" value="RNA POLYMERASE SIGMA FACTOR"/>
    <property type="match status" value="1"/>
</dbReference>
<dbReference type="SUPFAM" id="SSF88946">
    <property type="entry name" value="Sigma2 domain of RNA polymerase sigma factors"/>
    <property type="match status" value="1"/>
</dbReference>
<feature type="domain" description="RNA polymerase sigma factor 70 region 4 type 2" evidence="8">
    <location>
        <begin position="147"/>
        <end position="198"/>
    </location>
</feature>
<evidence type="ECO:0000313" key="12">
    <source>
        <dbReference type="Proteomes" id="UP001060123"/>
    </source>
</evidence>
<dbReference type="InterPro" id="IPR013249">
    <property type="entry name" value="RNA_pol_sigma70_r4_t2"/>
</dbReference>
<dbReference type="CDD" id="cd06171">
    <property type="entry name" value="Sigma70_r4"/>
    <property type="match status" value="1"/>
</dbReference>
<dbReference type="AlphaFoldDB" id="A0A2N0DGX9"/>
<keyword evidence="5 6" id="KW-0804">Transcription</keyword>
<dbReference type="InterPro" id="IPR000838">
    <property type="entry name" value="RNA_pol_sigma70_ECF_CS"/>
</dbReference>
<dbReference type="STRING" id="1041146.GCA_000427985_05176"/>
<evidence type="ECO:0000256" key="6">
    <source>
        <dbReference type="RuleBase" id="RU000716"/>
    </source>
</evidence>
<dbReference type="InterPro" id="IPR007627">
    <property type="entry name" value="RNA_pol_sigma70_r2"/>
</dbReference>
<evidence type="ECO:0000313" key="11">
    <source>
        <dbReference type="Proteomes" id="UP000232164"/>
    </source>
</evidence>
<name>A0A2N0DGX9_RHISU</name>
<evidence type="ECO:0000256" key="5">
    <source>
        <dbReference type="ARBA" id="ARBA00023163"/>
    </source>
</evidence>
<keyword evidence="3 6" id="KW-0731">Sigma factor</keyword>
<dbReference type="NCBIfam" id="TIGR02937">
    <property type="entry name" value="sigma70-ECF"/>
    <property type="match status" value="1"/>
</dbReference>
<dbReference type="InterPro" id="IPR013325">
    <property type="entry name" value="RNA_pol_sigma_r2"/>
</dbReference>
<dbReference type="GO" id="GO:0006352">
    <property type="term" value="P:DNA-templated transcription initiation"/>
    <property type="evidence" value="ECO:0007669"/>
    <property type="project" value="InterPro"/>
</dbReference>
<dbReference type="Gene3D" id="1.10.1740.10">
    <property type="match status" value="1"/>
</dbReference>
<sequence length="238" mass="27089">MVIPLVTAERQNLETFMLAENQLVELAREGNERAIRMIIQRHNRRLFRTARAIIRDDAEAEDIVQAAYVQAFTHLALFRGKARLSTWLTRIVLNEALGRIRRQRKTTGLEDLDMQLKNHGGQVLQFPMSLAVSDPEMELSRSEVRTLLEHAVDGLPVDFRAVFVLRDVEGMSTEETSAHLDIRIETVKTRLHRARKLMRVAIEKQLAGAFSALFPFDGSRCSSMADRVIVALQSRTKA</sequence>